<gene>
    <name evidence="1" type="ORF">CLUMA_CG002234</name>
</gene>
<dbReference type="EMBL" id="CVRI01000008">
    <property type="protein sequence ID" value="CRK88457.1"/>
    <property type="molecule type" value="Genomic_DNA"/>
</dbReference>
<evidence type="ECO:0000313" key="1">
    <source>
        <dbReference type="EMBL" id="CRK88457.1"/>
    </source>
</evidence>
<reference evidence="1 2" key="1">
    <citation type="submission" date="2015-04" db="EMBL/GenBank/DDBJ databases">
        <authorList>
            <person name="Syromyatnikov M.Y."/>
            <person name="Popov V.N."/>
        </authorList>
    </citation>
    <scope>NUCLEOTIDE SEQUENCE [LARGE SCALE GENOMIC DNA]</scope>
</reference>
<organism evidence="1 2">
    <name type="scientific">Clunio marinus</name>
    <dbReference type="NCBI Taxonomy" id="568069"/>
    <lineage>
        <taxon>Eukaryota</taxon>
        <taxon>Metazoa</taxon>
        <taxon>Ecdysozoa</taxon>
        <taxon>Arthropoda</taxon>
        <taxon>Hexapoda</taxon>
        <taxon>Insecta</taxon>
        <taxon>Pterygota</taxon>
        <taxon>Neoptera</taxon>
        <taxon>Endopterygota</taxon>
        <taxon>Diptera</taxon>
        <taxon>Nematocera</taxon>
        <taxon>Chironomoidea</taxon>
        <taxon>Chironomidae</taxon>
        <taxon>Clunio</taxon>
    </lineage>
</organism>
<protein>
    <submittedName>
        <fullName evidence="1">CLUMA_CG002234, isoform A</fullName>
    </submittedName>
</protein>
<evidence type="ECO:0000313" key="2">
    <source>
        <dbReference type="Proteomes" id="UP000183832"/>
    </source>
</evidence>
<name>A0A1J1HQG6_9DIPT</name>
<dbReference type="Proteomes" id="UP000183832">
    <property type="component" value="Unassembled WGS sequence"/>
</dbReference>
<keyword evidence="2" id="KW-1185">Reference proteome</keyword>
<accession>A0A1J1HQG6</accession>
<dbReference type="AlphaFoldDB" id="A0A1J1HQG6"/>
<sequence length="33" mass="4024">MKKKYSRYLHTCMYILSSMNFELIKINKGIKLK</sequence>
<proteinExistence type="predicted"/>